<dbReference type="GO" id="GO:0071897">
    <property type="term" value="P:DNA biosynthetic process"/>
    <property type="evidence" value="ECO:0007669"/>
    <property type="project" value="UniProtKB-ARBA"/>
</dbReference>
<evidence type="ECO:0000313" key="2">
    <source>
        <dbReference type="Proteomes" id="UP000078492"/>
    </source>
</evidence>
<dbReference type="Proteomes" id="UP000078492">
    <property type="component" value="Unassembled WGS sequence"/>
</dbReference>
<proteinExistence type="predicted"/>
<dbReference type="AlphaFoldDB" id="A0A151IZU5"/>
<dbReference type="InterPro" id="IPR050951">
    <property type="entry name" value="Retrovirus_Pol_polyprotein"/>
</dbReference>
<dbReference type="PANTHER" id="PTHR37984:SF5">
    <property type="entry name" value="PROTEIN NYNRIN-LIKE"/>
    <property type="match status" value="1"/>
</dbReference>
<sequence>MPVQIVGVIPVTVSLHDKSAKLNLYVTNIEREPLLGRKWIQQLPIRLTESINQVHPLHNEIPNKIERLLQQYRNKLDPNSTKIKGCQARLLLKEDVRPVFLKARTVPFKLLPLVEEELQTLVQTGVLEKVKASQWATPIVPMLKRDNAPAICQREIEAILGNINGLAERFVQTLKNSL</sequence>
<reference evidence="1 2" key="1">
    <citation type="submission" date="2015-09" db="EMBL/GenBank/DDBJ databases">
        <title>Trachymyrmex cornetzi WGS genome.</title>
        <authorList>
            <person name="Nygaard S."/>
            <person name="Hu H."/>
            <person name="Boomsma J."/>
            <person name="Zhang G."/>
        </authorList>
    </citation>
    <scope>NUCLEOTIDE SEQUENCE [LARGE SCALE GENOMIC DNA]</scope>
    <source>
        <strain evidence="1">Tcor2-1</strain>
        <tissue evidence="1">Whole body</tissue>
    </source>
</reference>
<gene>
    <name evidence="1" type="ORF">ALC57_13169</name>
</gene>
<dbReference type="Gene3D" id="3.10.10.10">
    <property type="entry name" value="HIV Type 1 Reverse Transcriptase, subunit A, domain 1"/>
    <property type="match status" value="1"/>
</dbReference>
<dbReference type="PANTHER" id="PTHR37984">
    <property type="entry name" value="PROTEIN CBG26694"/>
    <property type="match status" value="1"/>
</dbReference>
<dbReference type="EMBL" id="KQ980671">
    <property type="protein sequence ID" value="KYN14620.1"/>
    <property type="molecule type" value="Genomic_DNA"/>
</dbReference>
<dbReference type="SUPFAM" id="SSF56672">
    <property type="entry name" value="DNA/RNA polymerases"/>
    <property type="match status" value="1"/>
</dbReference>
<organism evidence="1 2">
    <name type="scientific">Trachymyrmex cornetzi</name>
    <dbReference type="NCBI Taxonomy" id="471704"/>
    <lineage>
        <taxon>Eukaryota</taxon>
        <taxon>Metazoa</taxon>
        <taxon>Ecdysozoa</taxon>
        <taxon>Arthropoda</taxon>
        <taxon>Hexapoda</taxon>
        <taxon>Insecta</taxon>
        <taxon>Pterygota</taxon>
        <taxon>Neoptera</taxon>
        <taxon>Endopterygota</taxon>
        <taxon>Hymenoptera</taxon>
        <taxon>Apocrita</taxon>
        <taxon>Aculeata</taxon>
        <taxon>Formicoidea</taxon>
        <taxon>Formicidae</taxon>
        <taxon>Myrmicinae</taxon>
        <taxon>Trachymyrmex</taxon>
    </lineage>
</organism>
<dbReference type="InterPro" id="IPR043502">
    <property type="entry name" value="DNA/RNA_pol_sf"/>
</dbReference>
<dbReference type="STRING" id="471704.A0A151IZU5"/>
<accession>A0A151IZU5</accession>
<keyword evidence="2" id="KW-1185">Reference proteome</keyword>
<evidence type="ECO:0000313" key="1">
    <source>
        <dbReference type="EMBL" id="KYN14620.1"/>
    </source>
</evidence>
<protein>
    <submittedName>
        <fullName evidence="1">Uncharacterized protein K02A2.6</fullName>
    </submittedName>
</protein>
<name>A0A151IZU5_9HYME</name>